<comment type="caution">
    <text evidence="2">The sequence shown here is derived from an EMBL/GenBank/DDBJ whole genome shotgun (WGS) entry which is preliminary data.</text>
</comment>
<evidence type="ECO:0000256" key="1">
    <source>
        <dbReference type="SAM" id="MobiDB-lite"/>
    </source>
</evidence>
<evidence type="ECO:0000313" key="2">
    <source>
        <dbReference type="EMBL" id="GIY83808.1"/>
    </source>
</evidence>
<feature type="compositionally biased region" description="Basic and acidic residues" evidence="1">
    <location>
        <begin position="1"/>
        <end position="11"/>
    </location>
</feature>
<dbReference type="AlphaFoldDB" id="A0AAV4WQI3"/>
<dbReference type="Proteomes" id="UP001054837">
    <property type="component" value="Unassembled WGS sequence"/>
</dbReference>
<sequence length="101" mass="11664">MESSNVHEPKRIQNMNLPLVPCGDTQNQSGRKKQSLFFFFLQLTDRPILLSDDVRLGNWLKTAWNKWVSEVKTQAVGKAKKNQGQRACWKYHDLGSSSYHT</sequence>
<name>A0AAV4WQI3_9ARAC</name>
<feature type="region of interest" description="Disordered" evidence="1">
    <location>
        <begin position="1"/>
        <end position="26"/>
    </location>
</feature>
<gene>
    <name evidence="2" type="ORF">CDAR_269611</name>
</gene>
<accession>A0AAV4WQI3</accession>
<protein>
    <submittedName>
        <fullName evidence="2">Uncharacterized protein</fullName>
    </submittedName>
</protein>
<dbReference type="EMBL" id="BPLQ01014864">
    <property type="protein sequence ID" value="GIY83808.1"/>
    <property type="molecule type" value="Genomic_DNA"/>
</dbReference>
<evidence type="ECO:0000313" key="3">
    <source>
        <dbReference type="Proteomes" id="UP001054837"/>
    </source>
</evidence>
<keyword evidence="3" id="KW-1185">Reference proteome</keyword>
<proteinExistence type="predicted"/>
<organism evidence="2 3">
    <name type="scientific">Caerostris darwini</name>
    <dbReference type="NCBI Taxonomy" id="1538125"/>
    <lineage>
        <taxon>Eukaryota</taxon>
        <taxon>Metazoa</taxon>
        <taxon>Ecdysozoa</taxon>
        <taxon>Arthropoda</taxon>
        <taxon>Chelicerata</taxon>
        <taxon>Arachnida</taxon>
        <taxon>Araneae</taxon>
        <taxon>Araneomorphae</taxon>
        <taxon>Entelegynae</taxon>
        <taxon>Araneoidea</taxon>
        <taxon>Araneidae</taxon>
        <taxon>Caerostris</taxon>
    </lineage>
</organism>
<reference evidence="2 3" key="1">
    <citation type="submission" date="2021-06" db="EMBL/GenBank/DDBJ databases">
        <title>Caerostris darwini draft genome.</title>
        <authorList>
            <person name="Kono N."/>
            <person name="Arakawa K."/>
        </authorList>
    </citation>
    <scope>NUCLEOTIDE SEQUENCE [LARGE SCALE GENOMIC DNA]</scope>
</reference>